<dbReference type="GeneTree" id="ENSGT00940000164390"/>
<evidence type="ECO:0000256" key="4">
    <source>
        <dbReference type="SAM" id="SignalP"/>
    </source>
</evidence>
<dbReference type="Bgee" id="ENSAMXG00000041590">
    <property type="expression patterns" value="Expressed in mesonephros and 3 other cell types or tissues"/>
</dbReference>
<dbReference type="PANTHER" id="PTHR48043">
    <property type="entry name" value="EG:EG0003.4 PROTEIN-RELATED"/>
    <property type="match status" value="1"/>
</dbReference>
<keyword evidence="3" id="KW-0808">Transferase</keyword>
<evidence type="ECO:0000256" key="2">
    <source>
        <dbReference type="ARBA" id="ARBA00022676"/>
    </source>
</evidence>
<reference evidence="5" key="3">
    <citation type="submission" date="2025-08" db="UniProtKB">
        <authorList>
            <consortium name="Ensembl"/>
        </authorList>
    </citation>
    <scope>IDENTIFICATION</scope>
</reference>
<dbReference type="Gene3D" id="3.40.50.2000">
    <property type="entry name" value="Glycogen Phosphorylase B"/>
    <property type="match status" value="1"/>
</dbReference>
<evidence type="ECO:0000256" key="1">
    <source>
        <dbReference type="ARBA" id="ARBA00009995"/>
    </source>
</evidence>
<dbReference type="SUPFAM" id="SSF53756">
    <property type="entry name" value="UDP-Glycosyltransferase/glycogen phosphorylase"/>
    <property type="match status" value="1"/>
</dbReference>
<accession>A0A3B1ICY0</accession>
<evidence type="ECO:0000256" key="3">
    <source>
        <dbReference type="ARBA" id="ARBA00022679"/>
    </source>
</evidence>
<keyword evidence="6" id="KW-1185">Reference proteome</keyword>
<dbReference type="InterPro" id="IPR050271">
    <property type="entry name" value="UDP-glycosyltransferase"/>
</dbReference>
<feature type="signal peptide" evidence="4">
    <location>
        <begin position="1"/>
        <end position="23"/>
    </location>
</feature>
<evidence type="ECO:0000313" key="5">
    <source>
        <dbReference type="Ensembl" id="ENSAMXP00000027757.1"/>
    </source>
</evidence>
<feature type="chain" id="PRO_5017275252" evidence="4">
    <location>
        <begin position="24"/>
        <end position="274"/>
    </location>
</feature>
<name>A0A3B1ICY0_ASTMX</name>
<keyword evidence="4" id="KW-0732">Signal</keyword>
<reference evidence="5" key="4">
    <citation type="submission" date="2025-09" db="UniProtKB">
        <authorList>
            <consortium name="Ensembl"/>
        </authorList>
    </citation>
    <scope>IDENTIFICATION</scope>
</reference>
<sequence>MKLKPFVLLLFTVAVCFFRDVKGGKVLVWPTEGSHWTSLEPLLEAMIDRGHTVTVLVPSSTLYMDRRESSPFTLIHFGTSISKKDVSDFVRDVLEFSMNKAHSMNALQKHLRFHELFSRRQHLGLSYCDGVLKSPAVMNELQQEQFSIVLVDPFCPCGDLLAEVLGVPFVVTQWFSFGRTLERMCGQTPAPPSYVPGFVTMTDRMNFFERVVNTMFYLAQDVLTLRQWKTYDLYYTECLGKSYFVHYTVQLSFVFKKNFLKKLYPSFSYATWAP</sequence>
<dbReference type="GO" id="GO:0015020">
    <property type="term" value="F:glucuronosyltransferase activity"/>
    <property type="evidence" value="ECO:0007669"/>
    <property type="project" value="TreeGrafter"/>
</dbReference>
<keyword evidence="2" id="KW-0328">Glycosyltransferase</keyword>
<dbReference type="Proteomes" id="UP000018467">
    <property type="component" value="Unassembled WGS sequence"/>
</dbReference>
<comment type="similarity">
    <text evidence="1">Belongs to the UDP-glycosyltransferase family.</text>
</comment>
<reference evidence="6" key="2">
    <citation type="journal article" date="2014" name="Nat. Commun.">
        <title>The cavefish genome reveals candidate genes for eye loss.</title>
        <authorList>
            <person name="McGaugh S.E."/>
            <person name="Gross J.B."/>
            <person name="Aken B."/>
            <person name="Blin M."/>
            <person name="Borowsky R."/>
            <person name="Chalopin D."/>
            <person name="Hinaux H."/>
            <person name="Jeffery W.R."/>
            <person name="Keene A."/>
            <person name="Ma L."/>
            <person name="Minx P."/>
            <person name="Murphy D."/>
            <person name="O'Quin K.E."/>
            <person name="Retaux S."/>
            <person name="Rohner N."/>
            <person name="Searle S.M."/>
            <person name="Stahl B.A."/>
            <person name="Tabin C."/>
            <person name="Volff J.N."/>
            <person name="Yoshizawa M."/>
            <person name="Warren W.C."/>
        </authorList>
    </citation>
    <scope>NUCLEOTIDE SEQUENCE [LARGE SCALE GENOMIC DNA]</scope>
    <source>
        <strain evidence="6">female</strain>
    </source>
</reference>
<dbReference type="PANTHER" id="PTHR48043:SF140">
    <property type="entry name" value="UDP-GLUCURONOSYLTRANSFERASE 2A1"/>
    <property type="match status" value="1"/>
</dbReference>
<organism evidence="5 6">
    <name type="scientific">Astyanax mexicanus</name>
    <name type="common">Blind cave fish</name>
    <name type="synonym">Astyanax fasciatus mexicanus</name>
    <dbReference type="NCBI Taxonomy" id="7994"/>
    <lineage>
        <taxon>Eukaryota</taxon>
        <taxon>Metazoa</taxon>
        <taxon>Chordata</taxon>
        <taxon>Craniata</taxon>
        <taxon>Vertebrata</taxon>
        <taxon>Euteleostomi</taxon>
        <taxon>Actinopterygii</taxon>
        <taxon>Neopterygii</taxon>
        <taxon>Teleostei</taxon>
        <taxon>Ostariophysi</taxon>
        <taxon>Characiformes</taxon>
        <taxon>Characoidei</taxon>
        <taxon>Acestrorhamphidae</taxon>
        <taxon>Acestrorhamphinae</taxon>
        <taxon>Astyanax</taxon>
    </lineage>
</organism>
<dbReference type="Ensembl" id="ENSAMXT00000056208.1">
    <property type="protein sequence ID" value="ENSAMXP00000027757.1"/>
    <property type="gene ID" value="ENSAMXG00000041590.1"/>
</dbReference>
<proteinExistence type="inferred from homology"/>
<dbReference type="InParanoid" id="A0A3B1ICY0"/>
<dbReference type="Pfam" id="PF00201">
    <property type="entry name" value="UDPGT"/>
    <property type="match status" value="1"/>
</dbReference>
<dbReference type="InterPro" id="IPR002213">
    <property type="entry name" value="UDP_glucos_trans"/>
</dbReference>
<reference evidence="6" key="1">
    <citation type="submission" date="2013-03" db="EMBL/GenBank/DDBJ databases">
        <authorList>
            <person name="Jeffery W."/>
            <person name="Warren W."/>
            <person name="Wilson R.K."/>
        </authorList>
    </citation>
    <scope>NUCLEOTIDE SEQUENCE</scope>
    <source>
        <strain evidence="6">female</strain>
    </source>
</reference>
<dbReference type="AlphaFoldDB" id="A0A3B1ICY0"/>
<evidence type="ECO:0000313" key="6">
    <source>
        <dbReference type="Proteomes" id="UP000018467"/>
    </source>
</evidence>
<protein>
    <submittedName>
        <fullName evidence="5">Uncharacterized protein</fullName>
    </submittedName>
</protein>